<gene>
    <name evidence="7" type="ORF">P0Y65_09830</name>
</gene>
<feature type="region of interest" description="Disordered" evidence="5">
    <location>
        <begin position="640"/>
        <end position="669"/>
    </location>
</feature>
<dbReference type="CDD" id="cd07185">
    <property type="entry name" value="OmpA_C-like"/>
    <property type="match status" value="1"/>
</dbReference>
<dbReference type="PRINTS" id="PR01021">
    <property type="entry name" value="OMPADOMAIN"/>
</dbReference>
<dbReference type="Gene3D" id="3.30.1330.60">
    <property type="entry name" value="OmpA-like domain"/>
    <property type="match status" value="1"/>
</dbReference>
<evidence type="ECO:0000313" key="7">
    <source>
        <dbReference type="EMBL" id="WEK06518.1"/>
    </source>
</evidence>
<dbReference type="InterPro" id="IPR036737">
    <property type="entry name" value="OmpA-like_sf"/>
</dbReference>
<dbReference type="EMBL" id="CP119312">
    <property type="protein sequence ID" value="WEK06518.1"/>
    <property type="molecule type" value="Genomic_DNA"/>
</dbReference>
<protein>
    <submittedName>
        <fullName evidence="7">OmpA family protein</fullName>
    </submittedName>
</protein>
<dbReference type="SUPFAM" id="SSF103088">
    <property type="entry name" value="OmpA-like"/>
    <property type="match status" value="1"/>
</dbReference>
<evidence type="ECO:0000313" key="8">
    <source>
        <dbReference type="Proteomes" id="UP001217476"/>
    </source>
</evidence>
<evidence type="ECO:0000256" key="5">
    <source>
        <dbReference type="SAM" id="MobiDB-lite"/>
    </source>
</evidence>
<feature type="domain" description="OmpA-like" evidence="6">
    <location>
        <begin position="680"/>
        <end position="797"/>
    </location>
</feature>
<accession>A0AAJ6B3J7</accession>
<comment type="subcellular location">
    <subcellularLocation>
        <location evidence="1">Cell outer membrane</location>
    </subcellularLocation>
</comment>
<proteinExistence type="predicted"/>
<dbReference type="Pfam" id="PF00691">
    <property type="entry name" value="OmpA"/>
    <property type="match status" value="1"/>
</dbReference>
<evidence type="ECO:0000256" key="3">
    <source>
        <dbReference type="ARBA" id="ARBA00023237"/>
    </source>
</evidence>
<feature type="compositionally biased region" description="Low complexity" evidence="5">
    <location>
        <begin position="643"/>
        <end position="665"/>
    </location>
</feature>
<dbReference type="AlphaFoldDB" id="A0AAJ6B3J7"/>
<keyword evidence="2 4" id="KW-0472">Membrane</keyword>
<dbReference type="InterPro" id="IPR006665">
    <property type="entry name" value="OmpA-like"/>
</dbReference>
<evidence type="ECO:0000256" key="1">
    <source>
        <dbReference type="ARBA" id="ARBA00004442"/>
    </source>
</evidence>
<dbReference type="PANTHER" id="PTHR30329">
    <property type="entry name" value="STATOR ELEMENT OF FLAGELLAR MOTOR COMPLEX"/>
    <property type="match status" value="1"/>
</dbReference>
<name>A0AAJ6B3J7_9HYPH</name>
<dbReference type="InterPro" id="IPR050330">
    <property type="entry name" value="Bact_OuterMem_StrucFunc"/>
</dbReference>
<dbReference type="GO" id="GO:0009279">
    <property type="term" value="C:cell outer membrane"/>
    <property type="evidence" value="ECO:0007669"/>
    <property type="project" value="UniProtKB-SubCell"/>
</dbReference>
<dbReference type="PANTHER" id="PTHR30329:SF21">
    <property type="entry name" value="LIPOPROTEIN YIAD-RELATED"/>
    <property type="match status" value="1"/>
</dbReference>
<dbReference type="Gene3D" id="3.40.1520.20">
    <property type="match status" value="4"/>
</dbReference>
<feature type="region of interest" description="Disordered" evidence="5">
    <location>
        <begin position="560"/>
        <end position="580"/>
    </location>
</feature>
<sequence>MIRNLIKWVVPGLVTVLGGTSLTLAMTSADIDRDLNERSGAAMAAAGFDWVELAFQGRDLTLSGTTTDRAVLQAAITRLDATSGVGQIRSDVTFAPMAKPYLFEARVAEEGIDLTGGVPDETTRRLLETKSQKSSSMLEMRSGMPERTAFVAGANFAIDNLKYFDQGAITLSDTSLSLNGRAASEKSYRDLLIVMRAGAPAGLTLGEVNIAPALVSPYQWSATFDGKTIAVTGFVPDDASAERLRTAEVGGLPVSTGLALGSGEPQGFSALSERLLTQLARLEYGSVSIDGDTSTITGAPPSVEIAQAVTEDLQSANSIVTLEAPRIADYWMSASKQANSSIVFDGYAPDEATRTALAEHANADISFFKLGRGAPERYQSAVDFGLDALDQMREGRFSLRDNVMSLTGLASSTADYRTLLDRLADGPPQGLILAMSEVRAPAAADYSWSASLLDNGVVAMSGDVPSAEIETALLATAGPGATTSMVYASGEPSSFATSAELGLGMLTLLQDGRVSLDDGAWTITGTPASPAARSEIETRFADQQLAAAGWSMALGEPVSIAESTPERPPATPEADSAIPEAPAVAVTRTPIVVAEPAPEVAAPPAAEVAQVAAPDGVDTPVTEPEPETLAIEPAQPVVPEPAPEAAAAPAQPEPVAAPEMAETPTAPQPVPSSDFAACAAPVAQFSARNAIFFGSGASSIAVESNAALDELAIDLAACPQATVHIEGHTDTDGDDMQNMALSVARAEAVVNALVQRGVAADRLYAVGYGETKPIADNATPEGKRMNRRIVVTVKAGE</sequence>
<dbReference type="InterPro" id="IPR006664">
    <property type="entry name" value="OMP_bac"/>
</dbReference>
<dbReference type="Proteomes" id="UP001217476">
    <property type="component" value="Chromosome"/>
</dbReference>
<organism evidence="7 8">
    <name type="scientific">Candidatus Devosia phytovorans</name>
    <dbReference type="NCBI Taxonomy" id="3121372"/>
    <lineage>
        <taxon>Bacteria</taxon>
        <taxon>Pseudomonadati</taxon>
        <taxon>Pseudomonadota</taxon>
        <taxon>Alphaproteobacteria</taxon>
        <taxon>Hyphomicrobiales</taxon>
        <taxon>Devosiaceae</taxon>
        <taxon>Devosia</taxon>
    </lineage>
</organism>
<reference evidence="7" key="1">
    <citation type="submission" date="2023-03" db="EMBL/GenBank/DDBJ databases">
        <title>Andean soil-derived lignocellulolytic bacterial consortium as a source of novel taxa and putative plastic-active enzymes.</title>
        <authorList>
            <person name="Diaz-Garcia L."/>
            <person name="Chuvochina M."/>
            <person name="Feuerriegel G."/>
            <person name="Bunk B."/>
            <person name="Sproer C."/>
            <person name="Streit W.R."/>
            <person name="Rodriguez L.M."/>
            <person name="Overmann J."/>
            <person name="Jimenez D.J."/>
        </authorList>
    </citation>
    <scope>NUCLEOTIDE SEQUENCE</scope>
    <source>
        <strain evidence="7">MAG 4196</strain>
    </source>
</reference>
<evidence type="ECO:0000256" key="2">
    <source>
        <dbReference type="ARBA" id="ARBA00023136"/>
    </source>
</evidence>
<evidence type="ECO:0000259" key="6">
    <source>
        <dbReference type="PROSITE" id="PS51123"/>
    </source>
</evidence>
<keyword evidence="3" id="KW-0998">Cell outer membrane</keyword>
<dbReference type="PROSITE" id="PS51123">
    <property type="entry name" value="OMPA_2"/>
    <property type="match status" value="1"/>
</dbReference>
<evidence type="ECO:0000256" key="4">
    <source>
        <dbReference type="PROSITE-ProRule" id="PRU00473"/>
    </source>
</evidence>